<dbReference type="Proteomes" id="UP000790347">
    <property type="component" value="Unassembled WGS sequence"/>
</dbReference>
<accession>A0A922IAX3</accession>
<name>A0A922IAX3_DERFA</name>
<comment type="caution">
    <text evidence="1">The sequence shown here is derived from an EMBL/GenBank/DDBJ whole genome shotgun (WGS) entry which is preliminary data.</text>
</comment>
<keyword evidence="2" id="KW-1185">Reference proteome</keyword>
<gene>
    <name evidence="1" type="ORF">DERF_000789</name>
</gene>
<organism evidence="1 2">
    <name type="scientific">Dermatophagoides farinae</name>
    <name type="common">American house dust mite</name>
    <dbReference type="NCBI Taxonomy" id="6954"/>
    <lineage>
        <taxon>Eukaryota</taxon>
        <taxon>Metazoa</taxon>
        <taxon>Ecdysozoa</taxon>
        <taxon>Arthropoda</taxon>
        <taxon>Chelicerata</taxon>
        <taxon>Arachnida</taxon>
        <taxon>Acari</taxon>
        <taxon>Acariformes</taxon>
        <taxon>Sarcoptiformes</taxon>
        <taxon>Astigmata</taxon>
        <taxon>Psoroptidia</taxon>
        <taxon>Analgoidea</taxon>
        <taxon>Pyroglyphidae</taxon>
        <taxon>Dermatophagoidinae</taxon>
        <taxon>Dermatophagoides</taxon>
    </lineage>
</organism>
<sequence>MTMAFQSIRIDHLWGKQQFEFVLYSSLSTGIDVILLPISVFPDTLDLDLLKCLIDFVGGGFYTRRKSIALFINPNLTIQFHHRTMIVKHEEAT</sequence>
<reference evidence="1" key="2">
    <citation type="journal article" date="2022" name="Res Sq">
        <title>Comparative Genomics Reveals Insights into the Divergent Evolution of Astigmatic Mites and Household Pest Adaptations.</title>
        <authorList>
            <person name="Xiong Q."/>
            <person name="Wan A.T.-Y."/>
            <person name="Liu X.-Y."/>
            <person name="Fung C.S.-H."/>
            <person name="Xiao X."/>
            <person name="Malainual N."/>
            <person name="Hou J."/>
            <person name="Wang L."/>
            <person name="Wang M."/>
            <person name="Yang K."/>
            <person name="Cui Y."/>
            <person name="Leung E."/>
            <person name="Nong W."/>
            <person name="Shin S.-K."/>
            <person name="Au S."/>
            <person name="Jeong K.Y."/>
            <person name="Chew F.T."/>
            <person name="Hui J."/>
            <person name="Leung T.F."/>
            <person name="Tungtrongchitr A."/>
            <person name="Zhong N."/>
            <person name="Liu Z."/>
            <person name="Tsui S."/>
        </authorList>
    </citation>
    <scope>NUCLEOTIDE SEQUENCE</scope>
    <source>
        <strain evidence="1">Derf</strain>
        <tissue evidence="1">Whole organism</tissue>
    </source>
</reference>
<evidence type="ECO:0000313" key="2">
    <source>
        <dbReference type="Proteomes" id="UP000790347"/>
    </source>
</evidence>
<proteinExistence type="predicted"/>
<protein>
    <submittedName>
        <fullName evidence="1">Uncharacterized protein</fullName>
    </submittedName>
</protein>
<dbReference type="EMBL" id="ASGP02000001">
    <property type="protein sequence ID" value="KAH9526725.1"/>
    <property type="molecule type" value="Genomic_DNA"/>
</dbReference>
<reference evidence="1" key="1">
    <citation type="submission" date="2013-05" db="EMBL/GenBank/DDBJ databases">
        <authorList>
            <person name="Yim A.K.Y."/>
            <person name="Chan T.F."/>
            <person name="Ji K.M."/>
            <person name="Liu X.Y."/>
            <person name="Zhou J.W."/>
            <person name="Li R.Q."/>
            <person name="Yang K.Y."/>
            <person name="Li J."/>
            <person name="Li M."/>
            <person name="Law P.T.W."/>
            <person name="Wu Y.L."/>
            <person name="Cai Z.L."/>
            <person name="Qin H."/>
            <person name="Bao Y."/>
            <person name="Leung R.K.K."/>
            <person name="Ng P.K.S."/>
            <person name="Zou J."/>
            <person name="Zhong X.J."/>
            <person name="Ran P.X."/>
            <person name="Zhong N.S."/>
            <person name="Liu Z.G."/>
            <person name="Tsui S.K.W."/>
        </authorList>
    </citation>
    <scope>NUCLEOTIDE SEQUENCE</scope>
    <source>
        <strain evidence="1">Derf</strain>
        <tissue evidence="1">Whole organism</tissue>
    </source>
</reference>
<dbReference type="AlphaFoldDB" id="A0A922IAX3"/>
<evidence type="ECO:0000313" key="1">
    <source>
        <dbReference type="EMBL" id="KAH9526725.1"/>
    </source>
</evidence>